<gene>
    <name evidence="2" type="ORF">EX30DRAFT_255897</name>
</gene>
<accession>A0A4S2MHM3</accession>
<organism evidence="2 3">
    <name type="scientific">Ascodesmis nigricans</name>
    <dbReference type="NCBI Taxonomy" id="341454"/>
    <lineage>
        <taxon>Eukaryota</taxon>
        <taxon>Fungi</taxon>
        <taxon>Dikarya</taxon>
        <taxon>Ascomycota</taxon>
        <taxon>Pezizomycotina</taxon>
        <taxon>Pezizomycetes</taxon>
        <taxon>Pezizales</taxon>
        <taxon>Ascodesmidaceae</taxon>
        <taxon>Ascodesmis</taxon>
    </lineage>
</organism>
<dbReference type="InParanoid" id="A0A4S2MHM3"/>
<protein>
    <submittedName>
        <fullName evidence="2">Uncharacterized protein</fullName>
    </submittedName>
</protein>
<proteinExistence type="predicted"/>
<dbReference type="Proteomes" id="UP000298138">
    <property type="component" value="Unassembled WGS sequence"/>
</dbReference>
<name>A0A4S2MHM3_9PEZI</name>
<dbReference type="AlphaFoldDB" id="A0A4S2MHM3"/>
<feature type="compositionally biased region" description="Low complexity" evidence="1">
    <location>
        <begin position="53"/>
        <end position="91"/>
    </location>
</feature>
<feature type="region of interest" description="Disordered" evidence="1">
    <location>
        <begin position="1"/>
        <end position="33"/>
    </location>
</feature>
<feature type="region of interest" description="Disordered" evidence="1">
    <location>
        <begin position="46"/>
        <end position="91"/>
    </location>
</feature>
<sequence length="246" mass="26601">MVSPIASLGSTPPKPPHRITSRPQPDPPYHDPDLDITFALAIITAYTPPPTPSSDSPSISNSLSPTPDSNSNSTSSFVSGSISSSGSVSSDSPFCTHTFVTRHKIPHRFRCPSCRTAHWIGWRLCCESCGLSGCGECRGYWVERTFGTLDGVLIQAKNRPALRRGSLVEGGSLVSDRSSTSTTMTTGTVDTETTAMTAMTGEATPKEKGEEEDGVRRTLEEKRAWYTPDEIDEGFEIDVELVKMLV</sequence>
<keyword evidence="3" id="KW-1185">Reference proteome</keyword>
<dbReference type="EMBL" id="ML220182">
    <property type="protein sequence ID" value="TGZ76366.1"/>
    <property type="molecule type" value="Genomic_DNA"/>
</dbReference>
<evidence type="ECO:0000313" key="2">
    <source>
        <dbReference type="EMBL" id="TGZ76366.1"/>
    </source>
</evidence>
<evidence type="ECO:0000313" key="3">
    <source>
        <dbReference type="Proteomes" id="UP000298138"/>
    </source>
</evidence>
<evidence type="ECO:0000256" key="1">
    <source>
        <dbReference type="SAM" id="MobiDB-lite"/>
    </source>
</evidence>
<reference evidence="2 3" key="1">
    <citation type="submission" date="2019-04" db="EMBL/GenBank/DDBJ databases">
        <title>Comparative genomics and transcriptomics to analyze fruiting body development in filamentous ascomycetes.</title>
        <authorList>
            <consortium name="DOE Joint Genome Institute"/>
            <person name="Lutkenhaus R."/>
            <person name="Traeger S."/>
            <person name="Breuer J."/>
            <person name="Kuo A."/>
            <person name="Lipzen A."/>
            <person name="Pangilinan J."/>
            <person name="Dilworth D."/>
            <person name="Sandor L."/>
            <person name="Poggeler S."/>
            <person name="Barry K."/>
            <person name="Grigoriev I.V."/>
            <person name="Nowrousian M."/>
        </authorList>
    </citation>
    <scope>NUCLEOTIDE SEQUENCE [LARGE SCALE GENOMIC DNA]</scope>
    <source>
        <strain evidence="2 3">CBS 389.68</strain>
    </source>
</reference>